<protein>
    <submittedName>
        <fullName evidence="1">(rape) hypothetical protein</fullName>
    </submittedName>
</protein>
<dbReference type="AlphaFoldDB" id="A0A816Q2I2"/>
<reference evidence="1" key="1">
    <citation type="submission" date="2021-01" db="EMBL/GenBank/DDBJ databases">
        <authorList>
            <consortium name="Genoscope - CEA"/>
            <person name="William W."/>
        </authorList>
    </citation>
    <scope>NUCLEOTIDE SEQUENCE</scope>
</reference>
<organism evidence="1">
    <name type="scientific">Brassica napus</name>
    <name type="common">Rape</name>
    <dbReference type="NCBI Taxonomy" id="3708"/>
    <lineage>
        <taxon>Eukaryota</taxon>
        <taxon>Viridiplantae</taxon>
        <taxon>Streptophyta</taxon>
        <taxon>Embryophyta</taxon>
        <taxon>Tracheophyta</taxon>
        <taxon>Spermatophyta</taxon>
        <taxon>Magnoliopsida</taxon>
        <taxon>eudicotyledons</taxon>
        <taxon>Gunneridae</taxon>
        <taxon>Pentapetalae</taxon>
        <taxon>rosids</taxon>
        <taxon>malvids</taxon>
        <taxon>Brassicales</taxon>
        <taxon>Brassicaceae</taxon>
        <taxon>Brassiceae</taxon>
        <taxon>Brassica</taxon>
    </lineage>
</organism>
<name>A0A816Q2I2_BRANA</name>
<sequence>MQLDLDEPSSNTTPFPYQRSSLTTSSYVLGCKVLPHLLFANFLIFWPSLQGTLKKTKVVTCNTRHWQQHERTTQSATNAPRSSSITLVTHKTSRTTNVIHRLVCEFHVGIETCLPACLGILDGKRTVAVQILVTIDTIPQQECASYKGK</sequence>
<accession>A0A816Q2I2</accession>
<proteinExistence type="predicted"/>
<evidence type="ECO:0000313" key="1">
    <source>
        <dbReference type="EMBL" id="CAF2054653.1"/>
    </source>
</evidence>
<dbReference type="Proteomes" id="UP001295469">
    <property type="component" value="Chromosome C06"/>
</dbReference>
<dbReference type="EMBL" id="HG994370">
    <property type="protein sequence ID" value="CAF2054653.1"/>
    <property type="molecule type" value="Genomic_DNA"/>
</dbReference>
<gene>
    <name evidence="1" type="ORF">DARMORV10_C06P04380.1</name>
</gene>